<protein>
    <recommendedName>
        <fullName evidence="3">TAP42-like family protein</fullName>
    </recommendedName>
</protein>
<dbReference type="Proteomes" id="UP000030758">
    <property type="component" value="Unassembled WGS sequence"/>
</dbReference>
<reference evidence="2" key="1">
    <citation type="journal article" date="2014" name="Nat. Genet.">
        <title>Genome and transcriptome of the porcine whipworm Trichuris suis.</title>
        <authorList>
            <person name="Jex A.R."/>
            <person name="Nejsum P."/>
            <person name="Schwarz E.M."/>
            <person name="Hu L."/>
            <person name="Young N.D."/>
            <person name="Hall R.S."/>
            <person name="Korhonen P.K."/>
            <person name="Liao S."/>
            <person name="Thamsborg S."/>
            <person name="Xia J."/>
            <person name="Xu P."/>
            <person name="Wang S."/>
            <person name="Scheerlinck J.P."/>
            <person name="Hofmann A."/>
            <person name="Sternberg P.W."/>
            <person name="Wang J."/>
            <person name="Gasser R.B."/>
        </authorList>
    </citation>
    <scope>NUCLEOTIDE SEQUENCE [LARGE SCALE GENOMIC DNA]</scope>
    <source>
        <strain evidence="2">DCEP-RM93F</strain>
    </source>
</reference>
<organism evidence="2">
    <name type="scientific">Trichuris suis</name>
    <name type="common">pig whipworm</name>
    <dbReference type="NCBI Taxonomy" id="68888"/>
    <lineage>
        <taxon>Eukaryota</taxon>
        <taxon>Metazoa</taxon>
        <taxon>Ecdysozoa</taxon>
        <taxon>Nematoda</taxon>
        <taxon>Enoplea</taxon>
        <taxon>Dorylaimia</taxon>
        <taxon>Trichinellida</taxon>
        <taxon>Trichuridae</taxon>
        <taxon>Trichuris</taxon>
    </lineage>
</organism>
<dbReference type="PANTHER" id="PTHR10933">
    <property type="entry name" value="IMMUNOGLOBULIN-BINDING PROTEIN 1"/>
    <property type="match status" value="1"/>
</dbReference>
<dbReference type="GO" id="GO:0009966">
    <property type="term" value="P:regulation of signal transduction"/>
    <property type="evidence" value="ECO:0007669"/>
    <property type="project" value="InterPro"/>
</dbReference>
<dbReference type="AlphaFoldDB" id="A0A085NJY9"/>
<evidence type="ECO:0000256" key="1">
    <source>
        <dbReference type="SAM" id="MobiDB-lite"/>
    </source>
</evidence>
<gene>
    <name evidence="2" type="ORF">M514_10892</name>
</gene>
<dbReference type="GO" id="GO:0035303">
    <property type="term" value="P:regulation of dephosphorylation"/>
    <property type="evidence" value="ECO:0007669"/>
    <property type="project" value="TreeGrafter"/>
</dbReference>
<dbReference type="GO" id="GO:0005829">
    <property type="term" value="C:cytosol"/>
    <property type="evidence" value="ECO:0007669"/>
    <property type="project" value="TreeGrafter"/>
</dbReference>
<dbReference type="InterPro" id="IPR007304">
    <property type="entry name" value="TAP46-like"/>
</dbReference>
<dbReference type="Gene3D" id="1.25.40.540">
    <property type="entry name" value="TAP42-like family"/>
    <property type="match status" value="1"/>
</dbReference>
<sequence>MASEEMKVEAPLYDQFLELSQRSEELLDRRGTLSDKSEVVDVAKGCMDVAKKLEDLIAAIDKLRLYSENEQLDDIATKDLRILKASAYLGLLLINGSDSNRLDCLGKAIFFLKQYLTILKKFDIFNDPDADSLLVDSPDENEGSQRLHKDLLDVMRERDRRVKRYKDQSLLKQRLEKANIRQAMESNEEELREIYLDELRLYGYRALEELSLAKQEYQILKERETMNVKERVADDTPAGHPSGGLNMLVISRDGMKKNVFGAGYPSVPSQSIDDWLKRRDLKEKRAETEFADSSVVESFKPGADKKTVTFAEEPKSNSNSDSDDESRLASKREWDEYKDTHPRGWGNTTKVDGLNNFDSASCSLAFISTFSCLYIFVAFRHFVENSRFDFAIDKFSTLRGLLSLMPKAYEKESSSVQQ</sequence>
<name>A0A085NJY9_9BILA</name>
<dbReference type="PANTHER" id="PTHR10933:SF9">
    <property type="entry name" value="IMMUNOGLOBULIN-BINDING PROTEIN 1"/>
    <property type="match status" value="1"/>
</dbReference>
<dbReference type="EMBL" id="KL367492">
    <property type="protein sequence ID" value="KFD69785.1"/>
    <property type="molecule type" value="Genomic_DNA"/>
</dbReference>
<dbReference type="Pfam" id="PF04177">
    <property type="entry name" value="TAP42"/>
    <property type="match status" value="1"/>
</dbReference>
<dbReference type="InterPro" id="IPR038511">
    <property type="entry name" value="TAP42/TAP46-like_sf"/>
</dbReference>
<proteinExistence type="predicted"/>
<accession>A0A085NJY9</accession>
<evidence type="ECO:0008006" key="3">
    <source>
        <dbReference type="Google" id="ProtNLM"/>
    </source>
</evidence>
<feature type="region of interest" description="Disordered" evidence="1">
    <location>
        <begin position="307"/>
        <end position="333"/>
    </location>
</feature>
<dbReference type="GO" id="GO:0051721">
    <property type="term" value="F:protein phosphatase 2A binding"/>
    <property type="evidence" value="ECO:0007669"/>
    <property type="project" value="TreeGrafter"/>
</dbReference>
<evidence type="ECO:0000313" key="2">
    <source>
        <dbReference type="EMBL" id="KFD69785.1"/>
    </source>
</evidence>